<evidence type="ECO:0000313" key="1">
    <source>
        <dbReference type="EMBL" id="OUO07269.1"/>
    </source>
</evidence>
<protein>
    <submittedName>
        <fullName evidence="1">6-bladed beta-propeller</fullName>
    </submittedName>
</protein>
<dbReference type="EMBL" id="NFIJ01000001">
    <property type="protein sequence ID" value="OUO07269.1"/>
    <property type="molecule type" value="Genomic_DNA"/>
</dbReference>
<dbReference type="RefSeq" id="WP_087375056.1">
    <property type="nucleotide sequence ID" value="NZ_CAJLBM010000010.1"/>
</dbReference>
<reference evidence="2" key="1">
    <citation type="submission" date="2017-04" db="EMBL/GenBank/DDBJ databases">
        <title>Function of individual gut microbiota members based on whole genome sequencing of pure cultures obtained from chicken caecum.</title>
        <authorList>
            <person name="Medvecky M."/>
            <person name="Cejkova D."/>
            <person name="Polansky O."/>
            <person name="Karasova D."/>
            <person name="Kubasova T."/>
            <person name="Cizek A."/>
            <person name="Rychlik I."/>
        </authorList>
    </citation>
    <scope>NUCLEOTIDE SEQUENCE [LARGE SCALE GENOMIC DNA]</scope>
    <source>
        <strain evidence="2">An42</strain>
    </source>
</reference>
<dbReference type="Proteomes" id="UP000195975">
    <property type="component" value="Unassembled WGS sequence"/>
</dbReference>
<dbReference type="SUPFAM" id="SSF50969">
    <property type="entry name" value="YVTN repeat-like/Quinoprotein amine dehydrogenase"/>
    <property type="match status" value="1"/>
</dbReference>
<accession>A0A9Q5SUP4</accession>
<proteinExistence type="predicted"/>
<dbReference type="Gene3D" id="2.120.10.30">
    <property type="entry name" value="TolB, C-terminal domain"/>
    <property type="match status" value="1"/>
</dbReference>
<name>A0A9Q5SUP4_9BACT</name>
<organism evidence="1 2">
    <name type="scientific">Parabacteroides johnsonii</name>
    <dbReference type="NCBI Taxonomy" id="387661"/>
    <lineage>
        <taxon>Bacteria</taxon>
        <taxon>Pseudomonadati</taxon>
        <taxon>Bacteroidota</taxon>
        <taxon>Bacteroidia</taxon>
        <taxon>Bacteroidales</taxon>
        <taxon>Tannerellaceae</taxon>
        <taxon>Parabacteroides</taxon>
    </lineage>
</organism>
<sequence>MKKRTAIGVVVLSVLAGIGIVGCQQSEISESLVTIDVKADYPEKELTLQDFMEVEYIPLETNDEFITQGSVKAIGRDYLVVTNRINDGNIYMFDRKTGKGVRKINRMGQGAEEYAFINGIVLDEDNGEMFVNSASMKKIFVYDLQGNFKRSFNHAEGAEYLEVYDYDKDNLICYDMSLYYKDGEKRENKFYHALISKQDGSVTRGIPIPFDIVKAPFVQKGDMVAVSAVRSITPCRENWLLVETSSDTVYRYTSAKGKLTPFLVKKSTTEPEVMLSMGVVTDRYYFMQAIEKVFNFEKGRGFPSSDLMYDKQEAAVFKPVVFNADNDKRVELVMHPEGGEIASFQSLSADQLVEGYQNNELKGRLKEIAGRLNEESNPVIMLVKHKK</sequence>
<comment type="caution">
    <text evidence="1">The sequence shown here is derived from an EMBL/GenBank/DDBJ whole genome shotgun (WGS) entry which is preliminary data.</text>
</comment>
<gene>
    <name evidence="1" type="ORF">B5F96_00950</name>
</gene>
<dbReference type="Pfam" id="PF17170">
    <property type="entry name" value="DUF5128"/>
    <property type="match status" value="1"/>
</dbReference>
<evidence type="ECO:0000313" key="2">
    <source>
        <dbReference type="Proteomes" id="UP000195975"/>
    </source>
</evidence>
<dbReference type="InterPro" id="IPR011044">
    <property type="entry name" value="Quino_amine_DH_bsu"/>
</dbReference>
<dbReference type="InterPro" id="IPR011042">
    <property type="entry name" value="6-blade_b-propeller_TolB-like"/>
</dbReference>
<dbReference type="PROSITE" id="PS51257">
    <property type="entry name" value="PROKAR_LIPOPROTEIN"/>
    <property type="match status" value="1"/>
</dbReference>
<dbReference type="AlphaFoldDB" id="A0A9Q5SUP4"/>